<keyword evidence="6 9" id="KW-0227">DNA damage</keyword>
<accession>A0A347VNZ3</accession>
<evidence type="ECO:0000313" key="15">
    <source>
        <dbReference type="Proteomes" id="UP000029714"/>
    </source>
</evidence>
<comment type="similarity">
    <text evidence="3 9 11">Belongs to the uracil-DNA glycosylase (UDG) superfamily. UNG family.</text>
</comment>
<evidence type="ECO:0000256" key="5">
    <source>
        <dbReference type="ARBA" id="ARBA00018429"/>
    </source>
</evidence>
<dbReference type="SMART" id="SM00987">
    <property type="entry name" value="UreE_C"/>
    <property type="match status" value="1"/>
</dbReference>
<dbReference type="SMART" id="SM00986">
    <property type="entry name" value="UDG"/>
    <property type="match status" value="1"/>
</dbReference>
<keyword evidence="8 9" id="KW-0234">DNA repair</keyword>
<proteinExistence type="inferred from homology"/>
<dbReference type="STRING" id="1548018.LS64_02165"/>
<dbReference type="EMBL" id="QBIU01000002">
    <property type="protein sequence ID" value="MWV70777.1"/>
    <property type="molecule type" value="Genomic_DNA"/>
</dbReference>
<dbReference type="InterPro" id="IPR036895">
    <property type="entry name" value="Uracil-DNA_glycosylase-like_sf"/>
</dbReference>
<dbReference type="Proteomes" id="UP000477070">
    <property type="component" value="Unassembled WGS sequence"/>
</dbReference>
<dbReference type="InterPro" id="IPR018085">
    <property type="entry name" value="Ura-DNA_Glyclase_AS"/>
</dbReference>
<feature type="active site" description="Proton acceptor" evidence="9 10">
    <location>
        <position position="67"/>
    </location>
</feature>
<evidence type="ECO:0000256" key="2">
    <source>
        <dbReference type="ARBA" id="ARBA00002631"/>
    </source>
</evidence>
<name>A0A347VNZ3_9HELI</name>
<evidence type="ECO:0000259" key="12">
    <source>
        <dbReference type="SMART" id="SM00986"/>
    </source>
</evidence>
<evidence type="ECO:0000313" key="14">
    <source>
        <dbReference type="EMBL" id="TLD94516.1"/>
    </source>
</evidence>
<dbReference type="OrthoDB" id="9804372at2"/>
<dbReference type="NCBIfam" id="TIGR00628">
    <property type="entry name" value="ung"/>
    <property type="match status" value="1"/>
</dbReference>
<dbReference type="RefSeq" id="WP_034570004.1">
    <property type="nucleotide sequence ID" value="NZ_JRMP02000006.1"/>
</dbReference>
<dbReference type="CDD" id="cd10027">
    <property type="entry name" value="UDG-F1-like"/>
    <property type="match status" value="1"/>
</dbReference>
<evidence type="ECO:0000256" key="10">
    <source>
        <dbReference type="PROSITE-ProRule" id="PRU10072"/>
    </source>
</evidence>
<reference evidence="14" key="3">
    <citation type="submission" date="2018-04" db="EMBL/GenBank/DDBJ databases">
        <authorList>
            <person name="Sheh A."/>
            <person name="Shen Z."/>
            <person name="Mannion A.J."/>
            <person name="Fox J.G."/>
        </authorList>
    </citation>
    <scope>NUCLEOTIDE SEQUENCE</scope>
    <source>
        <strain evidence="14">MIT 97-6194</strain>
    </source>
</reference>
<dbReference type="EMBL" id="JRMP02000006">
    <property type="protein sequence ID" value="TLD94516.1"/>
    <property type="molecule type" value="Genomic_DNA"/>
</dbReference>
<dbReference type="NCBIfam" id="NF003589">
    <property type="entry name" value="PRK05254.1-2"/>
    <property type="match status" value="1"/>
</dbReference>
<reference evidence="14 15" key="1">
    <citation type="journal article" date="2014" name="Genome Announc.">
        <title>Draft genome sequences of eight enterohepatic helicobacter species isolated from both laboratory and wild rodents.</title>
        <authorList>
            <person name="Sheh A."/>
            <person name="Shen Z."/>
            <person name="Fox J.G."/>
        </authorList>
    </citation>
    <scope>NUCLEOTIDE SEQUENCE [LARGE SCALE GENOMIC DNA]</scope>
    <source>
        <strain evidence="14 15">MIT 97-6194</strain>
    </source>
</reference>
<dbReference type="NCBIfam" id="NF003588">
    <property type="entry name" value="PRK05254.1-1"/>
    <property type="match status" value="1"/>
</dbReference>
<keyword evidence="9" id="KW-0963">Cytoplasm</keyword>
<comment type="caution">
    <text evidence="14">The sequence shown here is derived from an EMBL/GenBank/DDBJ whole genome shotgun (WGS) entry which is preliminary data.</text>
</comment>
<dbReference type="Proteomes" id="UP000029714">
    <property type="component" value="Unassembled WGS sequence"/>
</dbReference>
<reference evidence="14 15" key="2">
    <citation type="journal article" date="2016" name="Infect. Immun.">
        <title>Helicobacter saguini, a Novel Helicobacter Isolated from Cotton-Top Tamarins with Ulcerative Colitis, Has Proinflammatory Properties and Induces Typhlocolitis and Dysplasia in Gnotobiotic IL-10-/- Mice.</title>
        <authorList>
            <person name="Shen Z."/>
            <person name="Mannion A."/>
            <person name="Whary M.T."/>
            <person name="Muthupalani S."/>
            <person name="Sheh A."/>
            <person name="Feng Y."/>
            <person name="Gong G."/>
            <person name="Vandamme P."/>
            <person name="Holcombe H.R."/>
            <person name="Paster B.J."/>
            <person name="Fox J.G."/>
        </authorList>
    </citation>
    <scope>NUCLEOTIDE SEQUENCE [LARGE SCALE GENOMIC DNA]</scope>
    <source>
        <strain evidence="14 15">MIT 97-6194</strain>
    </source>
</reference>
<evidence type="ECO:0000256" key="7">
    <source>
        <dbReference type="ARBA" id="ARBA00022801"/>
    </source>
</evidence>
<evidence type="ECO:0000256" key="11">
    <source>
        <dbReference type="RuleBase" id="RU003780"/>
    </source>
</evidence>
<feature type="domain" description="Uracil-DNA glycosylase-like" evidence="12">
    <location>
        <begin position="52"/>
        <end position="224"/>
    </location>
</feature>
<dbReference type="Pfam" id="PF03167">
    <property type="entry name" value="UDG"/>
    <property type="match status" value="1"/>
</dbReference>
<dbReference type="Gene3D" id="3.40.470.10">
    <property type="entry name" value="Uracil-DNA glycosylase-like domain"/>
    <property type="match status" value="1"/>
</dbReference>
<dbReference type="InterPro" id="IPR005122">
    <property type="entry name" value="Uracil-DNA_glycosylase-like"/>
</dbReference>
<dbReference type="PANTHER" id="PTHR11264:SF0">
    <property type="entry name" value="URACIL-DNA GLYCOSYLASE"/>
    <property type="match status" value="1"/>
</dbReference>
<dbReference type="GO" id="GO:0097510">
    <property type="term" value="P:base-excision repair, AP site formation via deaminated base removal"/>
    <property type="evidence" value="ECO:0007669"/>
    <property type="project" value="TreeGrafter"/>
</dbReference>
<comment type="function">
    <text evidence="2 9 11">Excises uracil residues from the DNA which can arise as a result of misincorporation of dUMP residues by DNA polymerase or due to deamination of cytosine.</text>
</comment>
<dbReference type="EC" id="3.2.2.27" evidence="4 9"/>
<organism evidence="14 15">
    <name type="scientific">Helicobacter saguini</name>
    <dbReference type="NCBI Taxonomy" id="1548018"/>
    <lineage>
        <taxon>Bacteria</taxon>
        <taxon>Pseudomonadati</taxon>
        <taxon>Campylobacterota</taxon>
        <taxon>Epsilonproteobacteria</taxon>
        <taxon>Campylobacterales</taxon>
        <taxon>Helicobacteraceae</taxon>
        <taxon>Helicobacter</taxon>
    </lineage>
</organism>
<sequence length="239" mass="26984">MPVPRTMRDEWVEILRDEFESEYFKNIIKNYKNALQNEVVFPPRELIFNAFNLTKPQDIKVVILGQDPYHNSVFVGGVEVPQAMGLSFSVPPGVTPPPSLKNIYKELEANLNFKPPKCANGGVSGDLSLWASRGVFLLNSILSVKKNAPASHRHFGWEIFTDNVIRRLSDEYRGIVFLLWGNFAKKKESLIDKAKHAVITAPHPSPLARGFLGSQVFLKANEALSYFNKSVDWELNTII</sequence>
<evidence type="ECO:0000256" key="9">
    <source>
        <dbReference type="HAMAP-Rule" id="MF_00148"/>
    </source>
</evidence>
<comment type="subcellular location">
    <subcellularLocation>
        <location evidence="9">Cytoplasm</location>
    </subcellularLocation>
</comment>
<dbReference type="HAMAP" id="MF_00148">
    <property type="entry name" value="UDG"/>
    <property type="match status" value="1"/>
</dbReference>
<evidence type="ECO:0000256" key="4">
    <source>
        <dbReference type="ARBA" id="ARBA00012030"/>
    </source>
</evidence>
<comment type="catalytic activity">
    <reaction evidence="1 9 11">
        <text>Hydrolyzes single-stranded DNA or mismatched double-stranded DNA and polynucleotides, releasing free uracil.</text>
        <dbReference type="EC" id="3.2.2.27"/>
    </reaction>
</comment>
<keyword evidence="15" id="KW-1185">Reference proteome</keyword>
<evidence type="ECO:0000313" key="16">
    <source>
        <dbReference type="Proteomes" id="UP000477070"/>
    </source>
</evidence>
<dbReference type="SUPFAM" id="SSF52141">
    <property type="entry name" value="Uracil-DNA glycosylase-like"/>
    <property type="match status" value="1"/>
</dbReference>
<dbReference type="InterPro" id="IPR002043">
    <property type="entry name" value="UDG_fam1"/>
</dbReference>
<evidence type="ECO:0000313" key="13">
    <source>
        <dbReference type="EMBL" id="MWV70777.1"/>
    </source>
</evidence>
<protein>
    <recommendedName>
        <fullName evidence="5 9">Uracil-DNA glycosylase</fullName>
        <shortName evidence="9">UDG</shortName>
        <ecNumber evidence="4 9">3.2.2.27</ecNumber>
    </recommendedName>
</protein>
<evidence type="ECO:0000256" key="6">
    <source>
        <dbReference type="ARBA" id="ARBA00022763"/>
    </source>
</evidence>
<keyword evidence="14" id="KW-0326">Glycosidase</keyword>
<evidence type="ECO:0000256" key="8">
    <source>
        <dbReference type="ARBA" id="ARBA00023204"/>
    </source>
</evidence>
<reference evidence="13 16" key="4">
    <citation type="submission" date="2019-12" db="EMBL/GenBank/DDBJ databases">
        <title>Multi-Generational Helicobacter saguini Isolates.</title>
        <authorList>
            <person name="Mannion A."/>
            <person name="Shen Z."/>
            <person name="Fox J.G."/>
        </authorList>
    </citation>
    <scope>NUCLEOTIDE SEQUENCE [LARGE SCALE GENOMIC DNA]</scope>
    <source>
        <strain evidence="13">16-048</strain>
        <strain evidence="16">16-048 (F4)</strain>
    </source>
</reference>
<gene>
    <name evidence="9" type="primary">ung</name>
    <name evidence="13" type="ORF">DCO61_12490</name>
    <name evidence="14" type="ORF">LS64_004935</name>
</gene>
<evidence type="ECO:0000256" key="1">
    <source>
        <dbReference type="ARBA" id="ARBA00001400"/>
    </source>
</evidence>
<keyword evidence="7 9" id="KW-0378">Hydrolase</keyword>
<dbReference type="AlphaFoldDB" id="A0A347VNZ3"/>
<dbReference type="PROSITE" id="PS00130">
    <property type="entry name" value="U_DNA_GLYCOSYLASE"/>
    <property type="match status" value="1"/>
</dbReference>
<dbReference type="PANTHER" id="PTHR11264">
    <property type="entry name" value="URACIL-DNA GLYCOSYLASE"/>
    <property type="match status" value="1"/>
</dbReference>
<dbReference type="GO" id="GO:0005737">
    <property type="term" value="C:cytoplasm"/>
    <property type="evidence" value="ECO:0007669"/>
    <property type="project" value="UniProtKB-SubCell"/>
</dbReference>
<dbReference type="NCBIfam" id="NF003592">
    <property type="entry name" value="PRK05254.1-5"/>
    <property type="match status" value="1"/>
</dbReference>
<evidence type="ECO:0000256" key="3">
    <source>
        <dbReference type="ARBA" id="ARBA00008184"/>
    </source>
</evidence>
<dbReference type="GO" id="GO:0004844">
    <property type="term" value="F:uracil DNA N-glycosylase activity"/>
    <property type="evidence" value="ECO:0007669"/>
    <property type="project" value="UniProtKB-UniRule"/>
</dbReference>